<dbReference type="PANTHER" id="PTHR42732">
    <property type="entry name" value="BETA-GALACTOSIDASE"/>
    <property type="match status" value="1"/>
</dbReference>
<dbReference type="InterPro" id="IPR006101">
    <property type="entry name" value="Glyco_hydro_2"/>
</dbReference>
<evidence type="ECO:0000256" key="3">
    <source>
        <dbReference type="ARBA" id="ARBA00023295"/>
    </source>
</evidence>
<dbReference type="AlphaFoldDB" id="A0A507FJF7"/>
<dbReference type="Pfam" id="PF00703">
    <property type="entry name" value="Glyco_hydro_2"/>
    <property type="match status" value="1"/>
</dbReference>
<protein>
    <submittedName>
        <fullName evidence="8">Beta-galactosidase</fullName>
    </submittedName>
</protein>
<dbReference type="SUPFAM" id="SSF49303">
    <property type="entry name" value="beta-Galactosidase/glucuronidase domain"/>
    <property type="match status" value="1"/>
</dbReference>
<feature type="domain" description="Glycosyl hydrolases family 2 sugar binding" evidence="7">
    <location>
        <begin position="63"/>
        <end position="161"/>
    </location>
</feature>
<dbReference type="OrthoDB" id="408320at2759"/>
<dbReference type="InterPro" id="IPR051913">
    <property type="entry name" value="GH2_Domain-Containing"/>
</dbReference>
<evidence type="ECO:0000256" key="4">
    <source>
        <dbReference type="SAM" id="SignalP"/>
    </source>
</evidence>
<keyword evidence="4" id="KW-0732">Signal</keyword>
<dbReference type="InterPro" id="IPR017853">
    <property type="entry name" value="GH"/>
</dbReference>
<dbReference type="Pfam" id="PF02836">
    <property type="entry name" value="Glyco_hydro_2_C"/>
    <property type="match status" value="1"/>
</dbReference>
<organism evidence="8 9">
    <name type="scientific">Chytriomyces confervae</name>
    <dbReference type="NCBI Taxonomy" id="246404"/>
    <lineage>
        <taxon>Eukaryota</taxon>
        <taxon>Fungi</taxon>
        <taxon>Fungi incertae sedis</taxon>
        <taxon>Chytridiomycota</taxon>
        <taxon>Chytridiomycota incertae sedis</taxon>
        <taxon>Chytridiomycetes</taxon>
        <taxon>Chytridiales</taxon>
        <taxon>Chytriomycetaceae</taxon>
        <taxon>Chytriomyces</taxon>
    </lineage>
</organism>
<dbReference type="STRING" id="246404.A0A507FJF7"/>
<evidence type="ECO:0000313" key="8">
    <source>
        <dbReference type="EMBL" id="TPX76561.1"/>
    </source>
</evidence>
<dbReference type="GO" id="GO:0005975">
    <property type="term" value="P:carbohydrate metabolic process"/>
    <property type="evidence" value="ECO:0007669"/>
    <property type="project" value="InterPro"/>
</dbReference>
<dbReference type="InterPro" id="IPR036156">
    <property type="entry name" value="Beta-gal/glucu_dom_sf"/>
</dbReference>
<dbReference type="Gene3D" id="2.60.40.10">
    <property type="entry name" value="Immunoglobulins"/>
    <property type="match status" value="2"/>
</dbReference>
<feature type="signal peptide" evidence="4">
    <location>
        <begin position="1"/>
        <end position="19"/>
    </location>
</feature>
<dbReference type="InterPro" id="IPR006103">
    <property type="entry name" value="Glyco_hydro_2_cat"/>
</dbReference>
<keyword evidence="9" id="KW-1185">Reference proteome</keyword>
<dbReference type="SUPFAM" id="SSF51445">
    <property type="entry name" value="(Trans)glycosidases"/>
    <property type="match status" value="1"/>
</dbReference>
<dbReference type="InterPro" id="IPR006102">
    <property type="entry name" value="Ig-like_GH2"/>
</dbReference>
<gene>
    <name evidence="8" type="ORF">CcCBS67573_g02180</name>
</gene>
<dbReference type="InterPro" id="IPR006104">
    <property type="entry name" value="Glyco_hydro_2_N"/>
</dbReference>
<dbReference type="InterPro" id="IPR008979">
    <property type="entry name" value="Galactose-bd-like_sf"/>
</dbReference>
<dbReference type="Proteomes" id="UP000320333">
    <property type="component" value="Unassembled WGS sequence"/>
</dbReference>
<accession>A0A507FJF7</accession>
<evidence type="ECO:0000256" key="2">
    <source>
        <dbReference type="ARBA" id="ARBA00022801"/>
    </source>
</evidence>
<evidence type="ECO:0000259" key="5">
    <source>
        <dbReference type="Pfam" id="PF00703"/>
    </source>
</evidence>
<evidence type="ECO:0000256" key="1">
    <source>
        <dbReference type="ARBA" id="ARBA00007401"/>
    </source>
</evidence>
<comment type="caution">
    <text evidence="8">The sequence shown here is derived from an EMBL/GenBank/DDBJ whole genome shotgun (WGS) entry which is preliminary data.</text>
</comment>
<feature type="domain" description="Glycoside hydrolase family 2 immunoglobulin-like beta-sandwich" evidence="5">
    <location>
        <begin position="215"/>
        <end position="298"/>
    </location>
</feature>
<dbReference type="PRINTS" id="PR00132">
    <property type="entry name" value="GLHYDRLASE2"/>
</dbReference>
<comment type="similarity">
    <text evidence="1">Belongs to the glycosyl hydrolase 2 family.</text>
</comment>
<evidence type="ECO:0000259" key="7">
    <source>
        <dbReference type="Pfam" id="PF02837"/>
    </source>
</evidence>
<sequence length="687" mass="77211">MLVFLPILALLALTRLHMRTRVTPTKLAKHYTSLSDGAWLFRMADGGAGSEHDTTVRLPHGFGERSAAWFARGLSVSQTLLDSGAFVLDFGAVSAEATVFVNGMEVGRHRGGFSRFRLDGSKYATAPFTVISVLTNNSRGLTDVLPLKADFNLYGGIFRDIGYHIVKQNTPVLNLFSNGSPGVKFMQTNAISRYRPDVAEFNTVVSVACLGVMREDSRYFNVKVEVFYPGIGRRVASRNARFSLNFNCTIASSFTIPFSMRKPRLWDGRADPFLYSATVSIIYQQNIVDSYTTNIGVRSYFLDPERGFLLNGREYPLHGVNLHQDWLNLGWAITPRYTLQNFKMMDELNTTALRCAHYQHSDYTYSLADKYGIVVWAEIPNLEVSPADPLYYANAVSQLQELVSQSYNHPSILFWSLGNELSVTDASSFPMPLVFMLHEAAKLEDPYRLTVMAINTPDLSHSMLSIVDAVAVNLYDGWHDSSPNMTGPDLDRYHSSNNRISLGISEYGAGASIYFHSEFPVQRDHTEEYQSLLHEQTWPQLKMRKFLWWKTVFNLADFGNEADSEGEIHGRSDVGLVTYDRSVRKDAFYFYKAVWNSEPMVYITSRRFKKREMQSVDVKVYASGVQTISLTVNGVQMSAMDLREDRVHVWTGVSLLDGGNDIVASSSDGSVVDSVRWMFTSTANEGA</sequence>
<dbReference type="Pfam" id="PF02837">
    <property type="entry name" value="Glyco_hydro_2_N"/>
    <property type="match status" value="1"/>
</dbReference>
<dbReference type="PANTHER" id="PTHR42732:SF1">
    <property type="entry name" value="BETA-MANNOSIDASE"/>
    <property type="match status" value="1"/>
</dbReference>
<keyword evidence="2" id="KW-0378">Hydrolase</keyword>
<feature type="domain" description="Glycoside hydrolase family 2 catalytic" evidence="6">
    <location>
        <begin position="307"/>
        <end position="594"/>
    </location>
</feature>
<dbReference type="InterPro" id="IPR013783">
    <property type="entry name" value="Ig-like_fold"/>
</dbReference>
<dbReference type="GO" id="GO:0004553">
    <property type="term" value="F:hydrolase activity, hydrolyzing O-glycosyl compounds"/>
    <property type="evidence" value="ECO:0007669"/>
    <property type="project" value="InterPro"/>
</dbReference>
<dbReference type="EMBL" id="QEAP01000043">
    <property type="protein sequence ID" value="TPX76561.1"/>
    <property type="molecule type" value="Genomic_DNA"/>
</dbReference>
<evidence type="ECO:0000259" key="6">
    <source>
        <dbReference type="Pfam" id="PF02836"/>
    </source>
</evidence>
<feature type="chain" id="PRO_5021402676" evidence="4">
    <location>
        <begin position="20"/>
        <end position="687"/>
    </location>
</feature>
<proteinExistence type="inferred from homology"/>
<evidence type="ECO:0000313" key="9">
    <source>
        <dbReference type="Proteomes" id="UP000320333"/>
    </source>
</evidence>
<keyword evidence="3" id="KW-0326">Glycosidase</keyword>
<dbReference type="Gene3D" id="3.20.20.80">
    <property type="entry name" value="Glycosidases"/>
    <property type="match status" value="1"/>
</dbReference>
<dbReference type="SUPFAM" id="SSF49785">
    <property type="entry name" value="Galactose-binding domain-like"/>
    <property type="match status" value="1"/>
</dbReference>
<dbReference type="Gene3D" id="2.60.120.260">
    <property type="entry name" value="Galactose-binding domain-like"/>
    <property type="match status" value="1"/>
</dbReference>
<reference evidence="8 9" key="1">
    <citation type="journal article" date="2019" name="Sci. Rep.">
        <title>Comparative genomics of chytrid fungi reveal insights into the obligate biotrophic and pathogenic lifestyle of Synchytrium endobioticum.</title>
        <authorList>
            <person name="van de Vossenberg B.T.L.H."/>
            <person name="Warris S."/>
            <person name="Nguyen H.D.T."/>
            <person name="van Gent-Pelzer M.P.E."/>
            <person name="Joly D.L."/>
            <person name="van de Geest H.C."/>
            <person name="Bonants P.J.M."/>
            <person name="Smith D.S."/>
            <person name="Levesque C.A."/>
            <person name="van der Lee T.A.J."/>
        </authorList>
    </citation>
    <scope>NUCLEOTIDE SEQUENCE [LARGE SCALE GENOMIC DNA]</scope>
    <source>
        <strain evidence="8 9">CBS 675.73</strain>
    </source>
</reference>
<name>A0A507FJF7_9FUNG</name>